<sequence length="101" mass="11860">FHRTREGLRLYNYRLTWDATNAGNGYGIENCQFSVQHNQILPSERVQHLITSDKQVHYFFITTANGNEHNIYILKHTDVIRGDYSRIEILETKMPMDVSFA</sequence>
<evidence type="ECO:0000313" key="2">
    <source>
        <dbReference type="Proteomes" id="UP001432322"/>
    </source>
</evidence>
<protein>
    <submittedName>
        <fullName evidence="1">Uncharacterized protein</fullName>
    </submittedName>
</protein>
<gene>
    <name evidence="1" type="ORF">PFISCL1PPCAC_25056</name>
</gene>
<name>A0AAV5WVY1_9BILA</name>
<dbReference type="Proteomes" id="UP001432322">
    <property type="component" value="Unassembled WGS sequence"/>
</dbReference>
<keyword evidence="2" id="KW-1185">Reference proteome</keyword>
<dbReference type="EMBL" id="BTSY01000006">
    <property type="protein sequence ID" value="GMT33759.1"/>
    <property type="molecule type" value="Genomic_DNA"/>
</dbReference>
<feature type="non-terminal residue" evidence="1">
    <location>
        <position position="1"/>
    </location>
</feature>
<evidence type="ECO:0000313" key="1">
    <source>
        <dbReference type="EMBL" id="GMT33759.1"/>
    </source>
</evidence>
<reference evidence="1" key="1">
    <citation type="submission" date="2023-10" db="EMBL/GenBank/DDBJ databases">
        <title>Genome assembly of Pristionchus species.</title>
        <authorList>
            <person name="Yoshida K."/>
            <person name="Sommer R.J."/>
        </authorList>
    </citation>
    <scope>NUCLEOTIDE SEQUENCE</scope>
    <source>
        <strain evidence="1">RS5133</strain>
    </source>
</reference>
<feature type="non-terminal residue" evidence="1">
    <location>
        <position position="101"/>
    </location>
</feature>
<dbReference type="AlphaFoldDB" id="A0AAV5WVY1"/>
<comment type="caution">
    <text evidence="1">The sequence shown here is derived from an EMBL/GenBank/DDBJ whole genome shotgun (WGS) entry which is preliminary data.</text>
</comment>
<accession>A0AAV5WVY1</accession>
<proteinExistence type="predicted"/>
<organism evidence="1 2">
    <name type="scientific">Pristionchus fissidentatus</name>
    <dbReference type="NCBI Taxonomy" id="1538716"/>
    <lineage>
        <taxon>Eukaryota</taxon>
        <taxon>Metazoa</taxon>
        <taxon>Ecdysozoa</taxon>
        <taxon>Nematoda</taxon>
        <taxon>Chromadorea</taxon>
        <taxon>Rhabditida</taxon>
        <taxon>Rhabditina</taxon>
        <taxon>Diplogasteromorpha</taxon>
        <taxon>Diplogasteroidea</taxon>
        <taxon>Neodiplogasteridae</taxon>
        <taxon>Pristionchus</taxon>
    </lineage>
</organism>